<organism evidence="13 14">
    <name type="scientific">Gracilibacillus orientalis</name>
    <dbReference type="NCBI Taxonomy" id="334253"/>
    <lineage>
        <taxon>Bacteria</taxon>
        <taxon>Bacillati</taxon>
        <taxon>Bacillota</taxon>
        <taxon>Bacilli</taxon>
        <taxon>Bacillales</taxon>
        <taxon>Bacillaceae</taxon>
        <taxon>Gracilibacillus</taxon>
    </lineage>
</organism>
<dbReference type="OrthoDB" id="2056845at2"/>
<evidence type="ECO:0000256" key="5">
    <source>
        <dbReference type="ARBA" id="ARBA00022729"/>
    </source>
</evidence>
<dbReference type="PANTHER" id="PTHR36108">
    <property type="entry name" value="COLOSSIN-B-RELATED"/>
    <property type="match status" value="1"/>
</dbReference>
<dbReference type="InterPro" id="IPR046771">
    <property type="entry name" value="pAdhesive_11"/>
</dbReference>
<reference evidence="14" key="1">
    <citation type="submission" date="2016-10" db="EMBL/GenBank/DDBJ databases">
        <authorList>
            <person name="Varghese N."/>
            <person name="Submissions S."/>
        </authorList>
    </citation>
    <scope>NUCLEOTIDE SEQUENCE [LARGE SCALE GENOMIC DNA]</scope>
    <source>
        <strain evidence="14">CGMCC 1.4250</strain>
    </source>
</reference>
<feature type="compositionally biased region" description="Basic and acidic residues" evidence="7">
    <location>
        <begin position="193"/>
        <end position="205"/>
    </location>
</feature>
<feature type="domain" description="SpaA-like prealbumin fold" evidence="11">
    <location>
        <begin position="1112"/>
        <end position="1197"/>
    </location>
</feature>
<feature type="region of interest" description="Disordered" evidence="7">
    <location>
        <begin position="148"/>
        <end position="206"/>
    </location>
</feature>
<sequence>MKKTLSMFLIVLMMFSQLSSTSVLFAESDTQNQESFEISVGEGASIKESIINVISQESIYDNLEITLPKDTSFNKEKTEEITESDVDISYNSDSHTVLMDNKTNAEKLTNKLVLNDVQESQNNIVVKGFKNDEMMASQAYTFSINQNDESNQQEEQSNETDSTDTTINTQSEEDSENNVNNESNSKDSNTQDTNDKKVSESEKLSENIVTPFSGNLNVDIDITPKNPTILSGDDASYTLTLKFTGSRTEYTDAEVMVDLPITEFSDFTQDVSELAIDGVVPTYDTSNQQLIYSFDSIDTGRSYERLLKIDTENGFSPNGHELAAQATFQSNEQLPVSDDAIVTIESSSSASVSKQYLSVQGNDNNIPTPGSKTLWEIKLEIPKKDIGQMFLKEGSQITITDLLPDGLSYDSMDSGPNPVQNEDELTWQFDAPTIEEQSSADTSLYTQTLQVWLTVDQGTADTTQNNQVDVDTTYIDDSTSTTSGQHEVDIVASEDANGEIEGTWYVPVNVGPSDGKGNIAPNDDKNPNPVVYDDALLGFSHGIAPLPESAQGDFQGYTTIYRVDSHLTLEKLSTPGGFVYRPSADFPAGIPLDQQPQFDILASVNGEEEMLMEDAEQNQTYTRNDLGLEESDRVNYIKYDFTYAPSGMLNNGRPNYYFGVEEGYTGEVVNSFNVYGVDADGNSFNYRYHEDDRDTIAGPRSATIAPIPDDQPPIAYVDVGLLDQDGGEIVTGSNRMEVKLTNSNSSILAMQQRLETVVLMPPGVTVNDSPNPEYIDKDGLSTQNSSAAAGGSYDILSNNYNDSGRQLVGITWNDHLLRPDSNLAAELDVTISENTPNHLSFQVYGFSGDEQLAVPDGEGTSVTDTTLETDTEDINDSGTSDEPRLKSGNNYYMRGEYQIESEKLVKGELDDAFSLFGQTVPGGAIDYQLTFTNVSGKDISSMTLIDVLPSVGDLGITDNVDRGSQFTPTLTSEITIPSSWTDRVDVVYSTAENPKRDDLIENTNYPETTEQLNNPPEAQDPNWMEASEVNDWANIHSFKIQSKNDNDWLDGESISISFSMEAPPAQEVSEDVLDRNIEPTSRAAWNSFAIATDNGQPVEPLRVGVYMNYTNSVSLLKVAEDGTALEGAEFKLLDEAGNELETGLVTDENGEIVVEDLFLGNYEFVETQAPTGYRLDSTPISFSIDVTQQDQLEIVAENTPVPGLVELSKVGEEGEALEGAAFTLLNEEGEELQTELATDENGQLLIEDLTPGNYQLVETQAPFGYELDDTPIPFEIDFNQQETLELTMENEQSTGSVTLTKSGENGNLLEDVVFELQNTEGDVLQEELTTNADGQLVISDLKPGSYQFVETSSITGYELDNTPIPFDIELGQTEMTEVSFENPLTSGSGKLTKVGEEGEALEGAAFTLLNEDGEELQTELVTDENGQLLIEDLTPGNYQLVETQAPFGYQLDDTPIPFEIVFNQEETLQLTIENSYTPGTLELTKVGEDGELLEGVVFELQDVDGNILQEGLTTDAEGKIILDELDPGSYQLVETSSIPGYELDNTPIPFDIELGQAETTEVSFENLLTPGSVELTKIGEEGEALEEAAFTLLNEEGEELQTELVTDENGQLLIEDLTPGNYQLVETQAPLGYQLDDTPIPFEIVFNQEETLQLTMENSYMPGTLELTKVGEDGELLEGAVFELQDVDGNILQGGLTTNAEGKLILDELDPGSYQLIETETLPGYKLDTTPISFEIGLGETESTQVEFTNLLSTGSVELTKVGEEGETLEGAEFTLLNEEGEELQTELATDENGQLVIEDLTSGNYQLVETQAPFGYQLDDTPIPFEIVFNQEEVLTVTTENSRSTSSVELTKVDEETKETLPGAVFELRQNGEVIHENLTTNENGKLFVDDLKPGTYQFVETEAANGYTLDSTPIEFTINLGQSETLVLSTDNAIVKGDFELTKVDFDNENLPLAGVGFSLKDADGNTIRDSIITDADGKLLIQDLRPGKYILMETDPLQGYNSHPPIEFTIDSGQLEAKKIMITNKQTRSGVELIKLDSDNEEKVLQGAEFALQDEEGNTITQGLTTDENGLITVDQLKPGVYYFVETKAPEGYVLDESPIKFTIDKGQSDRTEVNAFNQLERIEDESNNDSLPATATNMFRFTLLGGMLVIGGVIVLVFYRRRRY</sequence>
<evidence type="ECO:0000256" key="9">
    <source>
        <dbReference type="SAM" id="SignalP"/>
    </source>
</evidence>
<keyword evidence="8" id="KW-0472">Membrane</keyword>
<dbReference type="InterPro" id="IPR041033">
    <property type="entry name" value="SpaA_PFL_dom_1"/>
</dbReference>
<feature type="domain" description="SpaA-like prealbumin fold" evidence="11">
    <location>
        <begin position="1295"/>
        <end position="1378"/>
    </location>
</feature>
<dbReference type="InterPro" id="IPR013783">
    <property type="entry name" value="Ig-like_fold"/>
</dbReference>
<name>A0A1I4R3Q9_9BACI</name>
<keyword evidence="5 9" id="KW-0732">Signal</keyword>
<feature type="transmembrane region" description="Helical" evidence="8">
    <location>
        <begin position="2142"/>
        <end position="2163"/>
    </location>
</feature>
<evidence type="ECO:0000256" key="6">
    <source>
        <dbReference type="ARBA" id="ARBA00023088"/>
    </source>
</evidence>
<evidence type="ECO:0000259" key="10">
    <source>
        <dbReference type="Pfam" id="PF00746"/>
    </source>
</evidence>
<feature type="compositionally biased region" description="Low complexity" evidence="7">
    <location>
        <begin position="177"/>
        <end position="188"/>
    </location>
</feature>
<feature type="domain" description="SpaA-like prealbumin fold" evidence="11">
    <location>
        <begin position="1663"/>
        <end position="1749"/>
    </location>
</feature>
<dbReference type="Pfam" id="PF17802">
    <property type="entry name" value="SpaA"/>
    <property type="match status" value="11"/>
</dbReference>
<comment type="similarity">
    <text evidence="2">Belongs to the serine-aspartate repeat-containing protein (SDr) family.</text>
</comment>
<dbReference type="EMBL" id="FOTR01000020">
    <property type="protein sequence ID" value="SFM46563.1"/>
    <property type="molecule type" value="Genomic_DNA"/>
</dbReference>
<feature type="chain" id="PRO_5039091161" evidence="9">
    <location>
        <begin position="26"/>
        <end position="2168"/>
    </location>
</feature>
<dbReference type="Pfam" id="PF20596">
    <property type="entry name" value="pAdhesive_11"/>
    <property type="match status" value="1"/>
</dbReference>
<gene>
    <name evidence="13" type="ORF">SAMN04487943_1204</name>
</gene>
<dbReference type="PANTHER" id="PTHR36108:SF13">
    <property type="entry name" value="COLOSSIN-B-RELATED"/>
    <property type="match status" value="1"/>
</dbReference>
<dbReference type="RefSeq" id="WP_091486504.1">
    <property type="nucleotide sequence ID" value="NZ_FOTR01000020.1"/>
</dbReference>
<evidence type="ECO:0000256" key="1">
    <source>
        <dbReference type="ARBA" id="ARBA00004168"/>
    </source>
</evidence>
<feature type="domain" description="SpaA-like prealbumin fold" evidence="11">
    <location>
        <begin position="1939"/>
        <end position="2021"/>
    </location>
</feature>
<accession>A0A1I4R3Q9</accession>
<feature type="region of interest" description="Disordered" evidence="7">
    <location>
        <begin position="857"/>
        <end position="888"/>
    </location>
</feature>
<evidence type="ECO:0000256" key="3">
    <source>
        <dbReference type="ARBA" id="ARBA00022512"/>
    </source>
</evidence>
<keyword evidence="8" id="KW-1133">Transmembrane helix</keyword>
<dbReference type="STRING" id="334253.SAMN04487943_1204"/>
<keyword evidence="6" id="KW-0572">Peptidoglycan-anchor</keyword>
<feature type="domain" description="Gram-positive cocci surface proteins LPxTG" evidence="10">
    <location>
        <begin position="2129"/>
        <end position="2167"/>
    </location>
</feature>
<keyword evidence="4" id="KW-0964">Secreted</keyword>
<feature type="domain" description="SpaA-like prealbumin fold" evidence="11">
    <location>
        <begin position="1755"/>
        <end position="1842"/>
    </location>
</feature>
<dbReference type="Pfam" id="PF00746">
    <property type="entry name" value="Gram_pos_anchor"/>
    <property type="match status" value="1"/>
</dbReference>
<proteinExistence type="inferred from homology"/>
<feature type="domain" description="SpaA-like prealbumin fold" evidence="11">
    <location>
        <begin position="1388"/>
        <end position="1474"/>
    </location>
</feature>
<evidence type="ECO:0000256" key="8">
    <source>
        <dbReference type="SAM" id="Phobius"/>
    </source>
</evidence>
<dbReference type="Proteomes" id="UP000198565">
    <property type="component" value="Unassembled WGS sequence"/>
</dbReference>
<dbReference type="Gene3D" id="2.60.40.10">
    <property type="entry name" value="Immunoglobulins"/>
    <property type="match status" value="11"/>
</dbReference>
<feature type="domain" description="SpaA-like prealbumin fold" evidence="11">
    <location>
        <begin position="1205"/>
        <end position="1291"/>
    </location>
</feature>
<feature type="domain" description="SpaA-like prealbumin fold" evidence="11">
    <location>
        <begin position="1848"/>
        <end position="1925"/>
    </location>
</feature>
<feature type="domain" description="SpaA-like prealbumin fold" evidence="11">
    <location>
        <begin position="1571"/>
        <end position="1658"/>
    </location>
</feature>
<evidence type="ECO:0000256" key="4">
    <source>
        <dbReference type="ARBA" id="ARBA00022525"/>
    </source>
</evidence>
<evidence type="ECO:0000259" key="11">
    <source>
        <dbReference type="Pfam" id="PF17802"/>
    </source>
</evidence>
<feature type="signal peptide" evidence="9">
    <location>
        <begin position="1"/>
        <end position="25"/>
    </location>
</feature>
<keyword evidence="8" id="KW-0812">Transmembrane</keyword>
<evidence type="ECO:0000259" key="12">
    <source>
        <dbReference type="Pfam" id="PF20596"/>
    </source>
</evidence>
<feature type="domain" description="SpaA-like prealbumin fold" evidence="11">
    <location>
        <begin position="1479"/>
        <end position="1566"/>
    </location>
</feature>
<feature type="domain" description="Putative adhesive" evidence="12">
    <location>
        <begin position="32"/>
        <end position="142"/>
    </location>
</feature>
<keyword evidence="3" id="KW-0134">Cell wall</keyword>
<evidence type="ECO:0000313" key="13">
    <source>
        <dbReference type="EMBL" id="SFM46563.1"/>
    </source>
</evidence>
<dbReference type="SUPFAM" id="SSF49478">
    <property type="entry name" value="Cna protein B-type domain"/>
    <property type="match status" value="11"/>
</dbReference>
<evidence type="ECO:0000256" key="7">
    <source>
        <dbReference type="SAM" id="MobiDB-lite"/>
    </source>
</evidence>
<comment type="subcellular location">
    <subcellularLocation>
        <location evidence="1">Secreted</location>
        <location evidence="1">Cell wall</location>
        <topology evidence="1">Peptidoglycan-anchor</topology>
    </subcellularLocation>
</comment>
<evidence type="ECO:0000313" key="14">
    <source>
        <dbReference type="Proteomes" id="UP000198565"/>
    </source>
</evidence>
<feature type="domain" description="SpaA-like prealbumin fold" evidence="11">
    <location>
        <begin position="2034"/>
        <end position="2114"/>
    </location>
</feature>
<keyword evidence="14" id="KW-1185">Reference proteome</keyword>
<protein>
    <submittedName>
        <fullName evidence="13">Anchor</fullName>
    </submittedName>
</protein>
<evidence type="ECO:0000256" key="2">
    <source>
        <dbReference type="ARBA" id="ARBA00007257"/>
    </source>
</evidence>
<dbReference type="InterPro" id="IPR019931">
    <property type="entry name" value="LPXTG_anchor"/>
</dbReference>